<dbReference type="PANTHER" id="PTHR43255:SF1">
    <property type="entry name" value="IRON-SULFUR-BINDING OXIDOREDUCTASE FADF-RELATED"/>
    <property type="match status" value="1"/>
</dbReference>
<dbReference type="RefSeq" id="WP_189299569.1">
    <property type="nucleotide sequence ID" value="NZ_BMRP01000007.1"/>
</dbReference>
<dbReference type="SUPFAM" id="SSF46548">
    <property type="entry name" value="alpha-helical ferredoxin"/>
    <property type="match status" value="1"/>
</dbReference>
<keyword evidence="4" id="KW-0408">Iron</keyword>
<protein>
    <submittedName>
        <fullName evidence="9">Fe-S oxidoreductase</fullName>
    </submittedName>
</protein>
<gene>
    <name evidence="9" type="ORF">GCM10010211_26460</name>
</gene>
<dbReference type="Pfam" id="PF13187">
    <property type="entry name" value="Fer4_9"/>
    <property type="match status" value="1"/>
</dbReference>
<feature type="compositionally biased region" description="Acidic residues" evidence="6">
    <location>
        <begin position="740"/>
        <end position="756"/>
    </location>
</feature>
<keyword evidence="10" id="KW-1185">Reference proteome</keyword>
<organism evidence="9 10">
    <name type="scientific">Streptomyces albospinus</name>
    <dbReference type="NCBI Taxonomy" id="285515"/>
    <lineage>
        <taxon>Bacteria</taxon>
        <taxon>Bacillati</taxon>
        <taxon>Actinomycetota</taxon>
        <taxon>Actinomycetes</taxon>
        <taxon>Kitasatosporales</taxon>
        <taxon>Streptomycetaceae</taxon>
        <taxon>Streptomyces</taxon>
    </lineage>
</organism>
<dbReference type="InterPro" id="IPR009051">
    <property type="entry name" value="Helical_ferredxn"/>
</dbReference>
<accession>A0ABQ2UYE7</accession>
<dbReference type="InterPro" id="IPR004017">
    <property type="entry name" value="Cys_rich_dom"/>
</dbReference>
<feature type="transmembrane region" description="Helical" evidence="7">
    <location>
        <begin position="209"/>
        <end position="230"/>
    </location>
</feature>
<feature type="transmembrane region" description="Helical" evidence="7">
    <location>
        <begin position="112"/>
        <end position="131"/>
    </location>
</feature>
<dbReference type="InterPro" id="IPR051460">
    <property type="entry name" value="HdrC_iron-sulfur_subunit"/>
</dbReference>
<feature type="transmembrane region" description="Helical" evidence="7">
    <location>
        <begin position="6"/>
        <end position="25"/>
    </location>
</feature>
<evidence type="ECO:0000313" key="10">
    <source>
        <dbReference type="Proteomes" id="UP000654471"/>
    </source>
</evidence>
<dbReference type="Proteomes" id="UP000654471">
    <property type="component" value="Unassembled WGS sequence"/>
</dbReference>
<feature type="transmembrane region" description="Helical" evidence="7">
    <location>
        <begin position="71"/>
        <end position="92"/>
    </location>
</feature>
<keyword evidence="5" id="KW-0411">Iron-sulfur</keyword>
<evidence type="ECO:0000256" key="7">
    <source>
        <dbReference type="SAM" id="Phobius"/>
    </source>
</evidence>
<dbReference type="InterPro" id="IPR017896">
    <property type="entry name" value="4Fe4S_Fe-S-bd"/>
</dbReference>
<reference evidence="10" key="1">
    <citation type="journal article" date="2019" name="Int. J. Syst. Evol. Microbiol.">
        <title>The Global Catalogue of Microorganisms (GCM) 10K type strain sequencing project: providing services to taxonomists for standard genome sequencing and annotation.</title>
        <authorList>
            <consortium name="The Broad Institute Genomics Platform"/>
            <consortium name="The Broad Institute Genome Sequencing Center for Infectious Disease"/>
            <person name="Wu L."/>
            <person name="Ma J."/>
        </authorList>
    </citation>
    <scope>NUCLEOTIDE SEQUENCE [LARGE SCALE GENOMIC DNA]</scope>
    <source>
        <strain evidence="10">JCM 3399</strain>
    </source>
</reference>
<dbReference type="EMBL" id="BMRP01000007">
    <property type="protein sequence ID" value="GGU60146.1"/>
    <property type="molecule type" value="Genomic_DNA"/>
</dbReference>
<keyword evidence="3" id="KW-0560">Oxidoreductase</keyword>
<evidence type="ECO:0000313" key="9">
    <source>
        <dbReference type="EMBL" id="GGU60146.1"/>
    </source>
</evidence>
<evidence type="ECO:0000259" key="8">
    <source>
        <dbReference type="PROSITE" id="PS51379"/>
    </source>
</evidence>
<feature type="domain" description="4Fe-4S ferredoxin-type" evidence="8">
    <location>
        <begin position="381"/>
        <end position="413"/>
    </location>
</feature>
<dbReference type="InterPro" id="IPR017900">
    <property type="entry name" value="4Fe4S_Fe_S_CS"/>
</dbReference>
<proteinExistence type="predicted"/>
<evidence type="ECO:0000256" key="1">
    <source>
        <dbReference type="ARBA" id="ARBA00022485"/>
    </source>
</evidence>
<evidence type="ECO:0000256" key="6">
    <source>
        <dbReference type="SAM" id="MobiDB-lite"/>
    </source>
</evidence>
<keyword evidence="1" id="KW-0004">4Fe-4S</keyword>
<keyword evidence="2" id="KW-0479">Metal-binding</keyword>
<evidence type="ECO:0000256" key="3">
    <source>
        <dbReference type="ARBA" id="ARBA00023002"/>
    </source>
</evidence>
<dbReference type="PANTHER" id="PTHR43255">
    <property type="entry name" value="IRON-SULFUR-BINDING OXIDOREDUCTASE FADF-RELATED-RELATED"/>
    <property type="match status" value="1"/>
</dbReference>
<dbReference type="PROSITE" id="PS51379">
    <property type="entry name" value="4FE4S_FER_2"/>
    <property type="match status" value="2"/>
</dbReference>
<evidence type="ECO:0000256" key="2">
    <source>
        <dbReference type="ARBA" id="ARBA00022723"/>
    </source>
</evidence>
<feature type="domain" description="4Fe-4S ferredoxin-type" evidence="8">
    <location>
        <begin position="293"/>
        <end position="323"/>
    </location>
</feature>
<keyword evidence="7" id="KW-0472">Membrane</keyword>
<dbReference type="Pfam" id="PF02754">
    <property type="entry name" value="CCG"/>
    <property type="match status" value="2"/>
</dbReference>
<evidence type="ECO:0000256" key="4">
    <source>
        <dbReference type="ARBA" id="ARBA00023004"/>
    </source>
</evidence>
<dbReference type="PROSITE" id="PS00198">
    <property type="entry name" value="4FE4S_FER_1"/>
    <property type="match status" value="1"/>
</dbReference>
<comment type="caution">
    <text evidence="9">The sequence shown here is derived from an EMBL/GenBank/DDBJ whole genome shotgun (WGS) entry which is preliminary data.</text>
</comment>
<keyword evidence="7" id="KW-1133">Transmembrane helix</keyword>
<sequence length="756" mass="82847">MQLAAIIVSLVLIAVGVALFGRAILQIYRQLRLGQSVPAGTRTDEPVQRTVTVAKEFVGHTRMNRWGVVGVAHWFVAVGFLTLLLTIVNAIGQLFKADWLLPFLGNWLPWELWVEGMGTLTTVGIIVLIVIRQLSRPGGAGRKSRFAGSNIGQAYFVEGVILIVGICIVMLHALEGAQHGVDHYEAAYFVTYPVVAALKGLSVGTLQNLTYLFAGIKIATSFIWMITVALKTDMGVAWHRFLAFPNIWFKREADGGTALGALQPMTSAGKPIDFEDPGEDDQFGVSQIEHFSWKGLLDFATCTECGRCQSQCPAWNTGKPLSPKLLIMSLRDHAHAKAPYLLAGGGKDAEGNEKATEEQLKDVPAAALAEAERPLIGTLAENGVIDPDVLWSCTTCGACVEQCPVDIEHVDHIVDMRRYQVMIESSFPSEAGTMLKNLEKKGNPWGLAKKQRLAWTKEVDFEVPVVGKDVEDLTEVDYLYWVGCAGALEDRAKKTTKAFAELLHIAGVKFAIMGGDEACTGDSARRLGNEFLFQQLGQQNVEALNMAFGEDSDDESTKKPKASKKIVATCPHCFNTIANEYPQLGGEFEVIHHTQLLQHLIDEGKLIPVTPVEGLITYHDPCYLGRHNKVYTPPREIIAKVPGLRNEEMHRHKERGFCCGAGGARMWMEERIGKRINNERVDEALSLNPDIVSTACPFCLVMLTDSVNGKKNDGKAKESIQVVDVAQLLLDSVRTPIDPPSDDAESADAPEPEPVK</sequence>
<evidence type="ECO:0000256" key="5">
    <source>
        <dbReference type="ARBA" id="ARBA00023014"/>
    </source>
</evidence>
<dbReference type="Gene3D" id="1.10.1060.10">
    <property type="entry name" value="Alpha-helical ferredoxin"/>
    <property type="match status" value="1"/>
</dbReference>
<feature type="region of interest" description="Disordered" evidence="6">
    <location>
        <begin position="733"/>
        <end position="756"/>
    </location>
</feature>
<name>A0ABQ2UYE7_9ACTN</name>
<keyword evidence="7" id="KW-0812">Transmembrane</keyword>
<feature type="transmembrane region" description="Helical" evidence="7">
    <location>
        <begin position="152"/>
        <end position="174"/>
    </location>
</feature>